<reference evidence="3" key="1">
    <citation type="journal article" date="2021" name="Open Biol.">
        <title>Shared evolutionary footprints suggest mitochondrial oxidative damage underlies multiple complex I losses in fungi.</title>
        <authorList>
            <person name="Schikora-Tamarit M.A."/>
            <person name="Marcet-Houben M."/>
            <person name="Nosek J."/>
            <person name="Gabaldon T."/>
        </authorList>
    </citation>
    <scope>NUCLEOTIDE SEQUENCE</scope>
    <source>
        <strain evidence="3">NCAIM Y.01608</strain>
    </source>
</reference>
<evidence type="ECO:0000256" key="2">
    <source>
        <dbReference type="SAM" id="MobiDB-lite"/>
    </source>
</evidence>
<evidence type="ECO:0000313" key="4">
    <source>
        <dbReference type="Proteomes" id="UP000788993"/>
    </source>
</evidence>
<feature type="compositionally biased region" description="Polar residues" evidence="2">
    <location>
        <begin position="31"/>
        <end position="45"/>
    </location>
</feature>
<reference evidence="3" key="2">
    <citation type="submission" date="2021-01" db="EMBL/GenBank/DDBJ databases">
        <authorList>
            <person name="Schikora-Tamarit M.A."/>
        </authorList>
    </citation>
    <scope>NUCLEOTIDE SEQUENCE</scope>
    <source>
        <strain evidence="3">NCAIM Y.01608</strain>
    </source>
</reference>
<feature type="compositionally biased region" description="Basic and acidic residues" evidence="2">
    <location>
        <begin position="15"/>
        <end position="26"/>
    </location>
</feature>
<dbReference type="Proteomes" id="UP000788993">
    <property type="component" value="Unassembled WGS sequence"/>
</dbReference>
<feature type="region of interest" description="Disordered" evidence="2">
    <location>
        <begin position="113"/>
        <end position="132"/>
    </location>
</feature>
<proteinExistence type="predicted"/>
<dbReference type="EMBL" id="JAEUBD010000983">
    <property type="protein sequence ID" value="KAH3669705.1"/>
    <property type="molecule type" value="Genomic_DNA"/>
</dbReference>
<keyword evidence="4" id="KW-1185">Reference proteome</keyword>
<organism evidence="3 4">
    <name type="scientific">Ogataea polymorpha</name>
    <dbReference type="NCBI Taxonomy" id="460523"/>
    <lineage>
        <taxon>Eukaryota</taxon>
        <taxon>Fungi</taxon>
        <taxon>Dikarya</taxon>
        <taxon>Ascomycota</taxon>
        <taxon>Saccharomycotina</taxon>
        <taxon>Pichiomycetes</taxon>
        <taxon>Pichiales</taxon>
        <taxon>Pichiaceae</taxon>
        <taxon>Ogataea</taxon>
    </lineage>
</organism>
<evidence type="ECO:0000256" key="1">
    <source>
        <dbReference type="SAM" id="Coils"/>
    </source>
</evidence>
<dbReference type="AlphaFoldDB" id="A0A9P8PDI4"/>
<protein>
    <submittedName>
        <fullName evidence="3">Uncharacterized protein</fullName>
    </submittedName>
</protein>
<sequence>MVTFSRTPTSERVRFSRDTKLSDYEKRRRSNAASEFLENSNGSNLKSDRYRSPIGSSIKTRYESPRSILRPSAHEKKSYELFGESPIRSIPDFKRFETDDILSSIKKKRYPLTDRRSRVTKPSSNRGHDGLLGSLTSIGSKLLQSVLYNENKDVVSEQESKQEIKPTERIKIDPVEPVRASSSSMERTLNEKFSSLESLIRELKTESRETVMDKLTDLKGEILNLRASQELINTKFEERYEELRIENELNKRKFEKLFTDLEAKRDELDKEKTEYIKLLQKETRKRYADSLGSDDDEYPKKRRYVRENAQDTIDKMRKRNKQMNQNISESISTTKKIGSMI</sequence>
<comment type="caution">
    <text evidence="3">The sequence shown here is derived from an EMBL/GenBank/DDBJ whole genome shotgun (WGS) entry which is preliminary data.</text>
</comment>
<evidence type="ECO:0000313" key="3">
    <source>
        <dbReference type="EMBL" id="KAH3669705.1"/>
    </source>
</evidence>
<keyword evidence="1" id="KW-0175">Coiled coil</keyword>
<name>A0A9P8PDI4_9ASCO</name>
<feature type="coiled-coil region" evidence="1">
    <location>
        <begin position="233"/>
        <end position="326"/>
    </location>
</feature>
<feature type="region of interest" description="Disordered" evidence="2">
    <location>
        <begin position="15"/>
        <end position="67"/>
    </location>
</feature>
<gene>
    <name evidence="3" type="ORF">OGATHE_002517</name>
</gene>
<accession>A0A9P8PDI4</accession>